<accession>A0A382QP49</accession>
<feature type="compositionally biased region" description="Basic and acidic residues" evidence="1">
    <location>
        <begin position="123"/>
        <end position="144"/>
    </location>
</feature>
<proteinExistence type="predicted"/>
<sequence length="144" mass="15753">MNSRSCTVSISACVATLVMTTACNGSQWRAGDHHIHSHHSLGDGTYSIEFNARQATFVLFDKETESSWFHLEGHIAMTAISGEYVGMRSAELSSGYTTWSVWRELHPESGWLDPASLPARSAGGRERGGGTRTTRHDRVDQGQG</sequence>
<name>A0A382QP49_9ZZZZ</name>
<dbReference type="AlphaFoldDB" id="A0A382QP49"/>
<dbReference type="PROSITE" id="PS51257">
    <property type="entry name" value="PROKAR_LIPOPROTEIN"/>
    <property type="match status" value="1"/>
</dbReference>
<dbReference type="EMBL" id="UINC01115908">
    <property type="protein sequence ID" value="SVC87274.1"/>
    <property type="molecule type" value="Genomic_DNA"/>
</dbReference>
<gene>
    <name evidence="2" type="ORF">METZ01_LOCUS340128</name>
</gene>
<reference evidence="2" key="1">
    <citation type="submission" date="2018-05" db="EMBL/GenBank/DDBJ databases">
        <authorList>
            <person name="Lanie J.A."/>
            <person name="Ng W.-L."/>
            <person name="Kazmierczak K.M."/>
            <person name="Andrzejewski T.M."/>
            <person name="Davidsen T.M."/>
            <person name="Wayne K.J."/>
            <person name="Tettelin H."/>
            <person name="Glass J.I."/>
            <person name="Rusch D."/>
            <person name="Podicherti R."/>
            <person name="Tsui H.-C.T."/>
            <person name="Winkler M.E."/>
        </authorList>
    </citation>
    <scope>NUCLEOTIDE SEQUENCE</scope>
</reference>
<evidence type="ECO:0000256" key="1">
    <source>
        <dbReference type="SAM" id="MobiDB-lite"/>
    </source>
</evidence>
<organism evidence="2">
    <name type="scientific">marine metagenome</name>
    <dbReference type="NCBI Taxonomy" id="408172"/>
    <lineage>
        <taxon>unclassified sequences</taxon>
        <taxon>metagenomes</taxon>
        <taxon>ecological metagenomes</taxon>
    </lineage>
</organism>
<evidence type="ECO:0000313" key="2">
    <source>
        <dbReference type="EMBL" id="SVC87274.1"/>
    </source>
</evidence>
<feature type="region of interest" description="Disordered" evidence="1">
    <location>
        <begin position="113"/>
        <end position="144"/>
    </location>
</feature>
<protein>
    <submittedName>
        <fullName evidence="2">Uncharacterized protein</fullName>
    </submittedName>
</protein>